<sequence length="77" mass="9016">MKRRVTECFETFDQEHLATLQGTLVAGSSTKDFLEEFLGICRRLRHSQEMSEETKFQLEKLIQKNASTPCEIIPKRR</sequence>
<dbReference type="AlphaFoldDB" id="A0AAW2YN51"/>
<gene>
    <name evidence="1" type="ORF">AKO1_003726</name>
</gene>
<accession>A0AAW2YN51</accession>
<comment type="caution">
    <text evidence="1">The sequence shown here is derived from an EMBL/GenBank/DDBJ whole genome shotgun (WGS) entry which is preliminary data.</text>
</comment>
<evidence type="ECO:0000313" key="2">
    <source>
        <dbReference type="Proteomes" id="UP001431209"/>
    </source>
</evidence>
<protein>
    <submittedName>
        <fullName evidence="1">HpxO</fullName>
    </submittedName>
</protein>
<dbReference type="Proteomes" id="UP001431209">
    <property type="component" value="Unassembled WGS sequence"/>
</dbReference>
<name>A0AAW2YN51_9EUKA</name>
<evidence type="ECO:0000313" key="1">
    <source>
        <dbReference type="EMBL" id="KAL0478479.1"/>
    </source>
</evidence>
<dbReference type="EMBL" id="JAOPGA020000407">
    <property type="protein sequence ID" value="KAL0478479.1"/>
    <property type="molecule type" value="Genomic_DNA"/>
</dbReference>
<organism evidence="1 2">
    <name type="scientific">Acrasis kona</name>
    <dbReference type="NCBI Taxonomy" id="1008807"/>
    <lineage>
        <taxon>Eukaryota</taxon>
        <taxon>Discoba</taxon>
        <taxon>Heterolobosea</taxon>
        <taxon>Tetramitia</taxon>
        <taxon>Eutetramitia</taxon>
        <taxon>Acrasidae</taxon>
        <taxon>Acrasis</taxon>
    </lineage>
</organism>
<keyword evidence="2" id="KW-1185">Reference proteome</keyword>
<reference evidence="1 2" key="1">
    <citation type="submission" date="2024-03" db="EMBL/GenBank/DDBJ databases">
        <title>The Acrasis kona genome and developmental transcriptomes reveal deep origins of eukaryotic multicellular pathways.</title>
        <authorList>
            <person name="Sheikh S."/>
            <person name="Fu C.-J."/>
            <person name="Brown M.W."/>
            <person name="Baldauf S.L."/>
        </authorList>
    </citation>
    <scope>NUCLEOTIDE SEQUENCE [LARGE SCALE GENOMIC DNA]</scope>
    <source>
        <strain evidence="1 2">ATCC MYA-3509</strain>
    </source>
</reference>
<proteinExistence type="predicted"/>